<sequence>MASETKTPIKGILKKPKTSPSPTQPSNTTASPAARTAQQQPPRQDPRQVAIQHARILQDRKDTEAQILDNVITLLDFPRDRTRPASDPDPSDARAFASLVRIFQPGDYDDLAVERNLDGDKCGYALCPNRRRRYPGAGTYKMVNKGRRDFDIVETRELEKWCGSECTRRALWVKVQLNETAAWERVGLPDIEIELYPEKKDGEARGKAESGSGAAPPAEEGKSEPERLAVEMSRLQLQEDRKAARDAMNLALERGDDANAAPRGKVDVVVREKTVTTQAEAPALADGAEGDSIEGYKTRSMRSVFDLAGSSLPSMSVEDDEDTLVPSRTPWTP</sequence>
<reference evidence="15 16" key="1">
    <citation type="submission" date="2024-03" db="EMBL/GenBank/DDBJ databases">
        <title>A high-quality draft genome sequence of Diaporthe vaccinii, a causative agent of upright dieback and viscid rot disease in cranberry plants.</title>
        <authorList>
            <person name="Sarrasin M."/>
            <person name="Lang B.F."/>
            <person name="Burger G."/>
        </authorList>
    </citation>
    <scope>NUCLEOTIDE SEQUENCE [LARGE SCALE GENOMIC DNA]</scope>
    <source>
        <strain evidence="15 16">IS7</strain>
    </source>
</reference>
<evidence type="ECO:0000256" key="7">
    <source>
        <dbReference type="ARBA" id="ARBA00022912"/>
    </source>
</evidence>
<keyword evidence="6 12" id="KW-0862">Zinc</keyword>
<keyword evidence="16" id="KW-1185">Reference proteome</keyword>
<evidence type="ECO:0000256" key="4">
    <source>
        <dbReference type="ARBA" id="ARBA00022771"/>
    </source>
</evidence>
<comment type="catalytic activity">
    <reaction evidence="9 12">
        <text>O-phospho-L-seryl-[protein] + H2O = L-seryl-[protein] + phosphate</text>
        <dbReference type="Rhea" id="RHEA:20629"/>
        <dbReference type="Rhea" id="RHEA-COMP:9863"/>
        <dbReference type="Rhea" id="RHEA-COMP:11604"/>
        <dbReference type="ChEBI" id="CHEBI:15377"/>
        <dbReference type="ChEBI" id="CHEBI:29999"/>
        <dbReference type="ChEBI" id="CHEBI:43474"/>
        <dbReference type="ChEBI" id="CHEBI:83421"/>
        <dbReference type="EC" id="3.1.3.16"/>
    </reaction>
</comment>
<keyword evidence="3 12" id="KW-0479">Metal-binding</keyword>
<dbReference type="InterPro" id="IPR038534">
    <property type="entry name" value="Rtr1/RPAP2_sf"/>
</dbReference>
<keyword evidence="8 12" id="KW-0539">Nucleus</keyword>
<proteinExistence type="inferred from homology"/>
<evidence type="ECO:0000256" key="11">
    <source>
        <dbReference type="PROSITE-ProRule" id="PRU00812"/>
    </source>
</evidence>
<evidence type="ECO:0000256" key="9">
    <source>
        <dbReference type="ARBA" id="ARBA00047761"/>
    </source>
</evidence>
<evidence type="ECO:0000256" key="12">
    <source>
        <dbReference type="RuleBase" id="RU367080"/>
    </source>
</evidence>
<dbReference type="Gene3D" id="1.25.40.820">
    <property type="match status" value="1"/>
</dbReference>
<evidence type="ECO:0000256" key="6">
    <source>
        <dbReference type="ARBA" id="ARBA00022833"/>
    </source>
</evidence>
<dbReference type="Proteomes" id="UP001600888">
    <property type="component" value="Unassembled WGS sequence"/>
</dbReference>
<comment type="catalytic activity">
    <reaction evidence="10 12">
        <text>O-phospho-L-threonyl-[protein] + H2O = L-threonyl-[protein] + phosphate</text>
        <dbReference type="Rhea" id="RHEA:47004"/>
        <dbReference type="Rhea" id="RHEA-COMP:11060"/>
        <dbReference type="Rhea" id="RHEA-COMP:11605"/>
        <dbReference type="ChEBI" id="CHEBI:15377"/>
        <dbReference type="ChEBI" id="CHEBI:30013"/>
        <dbReference type="ChEBI" id="CHEBI:43474"/>
        <dbReference type="ChEBI" id="CHEBI:61977"/>
        <dbReference type="EC" id="3.1.3.16"/>
    </reaction>
</comment>
<gene>
    <name evidence="15" type="ORF">FJTKL_03041</name>
</gene>
<keyword evidence="7 12" id="KW-0904">Protein phosphatase</keyword>
<accession>A0ABR4DW54</accession>
<feature type="region of interest" description="Disordered" evidence="13">
    <location>
        <begin position="311"/>
        <end position="333"/>
    </location>
</feature>
<evidence type="ECO:0000313" key="15">
    <source>
        <dbReference type="EMBL" id="KAL2274615.1"/>
    </source>
</evidence>
<dbReference type="InterPro" id="IPR007308">
    <property type="entry name" value="Rtr1/RPAP2_dom"/>
</dbReference>
<evidence type="ECO:0000313" key="16">
    <source>
        <dbReference type="Proteomes" id="UP001600888"/>
    </source>
</evidence>
<evidence type="ECO:0000259" key="14">
    <source>
        <dbReference type="PROSITE" id="PS51479"/>
    </source>
</evidence>
<comment type="similarity">
    <text evidence="2 11 12">Belongs to the RPAP2 family.</text>
</comment>
<evidence type="ECO:0000256" key="13">
    <source>
        <dbReference type="SAM" id="MobiDB-lite"/>
    </source>
</evidence>
<dbReference type="PANTHER" id="PTHR14732">
    <property type="entry name" value="RNA POLYMERASE II SUBUNIT B1 CTD PHOSPHATASE RPAP2-RELATED"/>
    <property type="match status" value="1"/>
</dbReference>
<dbReference type="Pfam" id="PF04181">
    <property type="entry name" value="RPAP2_Rtr1"/>
    <property type="match status" value="1"/>
</dbReference>
<keyword evidence="5 12" id="KW-0378">Hydrolase</keyword>
<dbReference type="PANTHER" id="PTHR14732:SF0">
    <property type="entry name" value="RNA POLYMERASE II SUBUNIT B1 CTD PHOSPHATASE RPAP2-RELATED"/>
    <property type="match status" value="1"/>
</dbReference>
<name>A0ABR4DW54_9PEZI</name>
<dbReference type="InterPro" id="IPR039693">
    <property type="entry name" value="Rtr1/RPAP2"/>
</dbReference>
<evidence type="ECO:0000256" key="3">
    <source>
        <dbReference type="ARBA" id="ARBA00022723"/>
    </source>
</evidence>
<comment type="caution">
    <text evidence="15">The sequence shown here is derived from an EMBL/GenBank/DDBJ whole genome shotgun (WGS) entry which is preliminary data.</text>
</comment>
<evidence type="ECO:0000256" key="8">
    <source>
        <dbReference type="ARBA" id="ARBA00023242"/>
    </source>
</evidence>
<keyword evidence="4 12" id="KW-0863">Zinc-finger</keyword>
<organism evidence="15 16">
    <name type="scientific">Diaporthe vaccinii</name>
    <dbReference type="NCBI Taxonomy" id="105482"/>
    <lineage>
        <taxon>Eukaryota</taxon>
        <taxon>Fungi</taxon>
        <taxon>Dikarya</taxon>
        <taxon>Ascomycota</taxon>
        <taxon>Pezizomycotina</taxon>
        <taxon>Sordariomycetes</taxon>
        <taxon>Sordariomycetidae</taxon>
        <taxon>Diaporthales</taxon>
        <taxon>Diaporthaceae</taxon>
        <taxon>Diaporthe</taxon>
        <taxon>Diaporthe eres species complex</taxon>
    </lineage>
</organism>
<evidence type="ECO:0000256" key="10">
    <source>
        <dbReference type="ARBA" id="ARBA00048336"/>
    </source>
</evidence>
<feature type="region of interest" description="Disordered" evidence="13">
    <location>
        <begin position="1"/>
        <end position="49"/>
    </location>
</feature>
<dbReference type="EC" id="3.1.3.16" evidence="12"/>
<comment type="function">
    <text evidence="12">Putative RNA polymerase II subunit B1 C-terminal domain (CTD) phosphatase involved in RNA polymerase II transcription regulation.</text>
</comment>
<evidence type="ECO:0000256" key="2">
    <source>
        <dbReference type="ARBA" id="ARBA00005676"/>
    </source>
</evidence>
<protein>
    <recommendedName>
        <fullName evidence="12">RNA polymerase II subunit B1 CTD phosphatase RPAP2 homolog</fullName>
        <ecNumber evidence="12">3.1.3.16</ecNumber>
    </recommendedName>
</protein>
<evidence type="ECO:0000256" key="5">
    <source>
        <dbReference type="ARBA" id="ARBA00022801"/>
    </source>
</evidence>
<feature type="domain" description="RTR1-type" evidence="14">
    <location>
        <begin position="98"/>
        <end position="186"/>
    </location>
</feature>
<dbReference type="PROSITE" id="PS51479">
    <property type="entry name" value="ZF_RTR1"/>
    <property type="match status" value="1"/>
</dbReference>
<comment type="subcellular location">
    <subcellularLocation>
        <location evidence="1 12">Nucleus</location>
    </subcellularLocation>
</comment>
<dbReference type="EMBL" id="JBAWTH010000152">
    <property type="protein sequence ID" value="KAL2274615.1"/>
    <property type="molecule type" value="Genomic_DNA"/>
</dbReference>
<feature type="region of interest" description="Disordered" evidence="13">
    <location>
        <begin position="201"/>
        <end position="226"/>
    </location>
</feature>
<evidence type="ECO:0000256" key="1">
    <source>
        <dbReference type="ARBA" id="ARBA00004123"/>
    </source>
</evidence>
<feature type="compositionally biased region" description="Low complexity" evidence="13">
    <location>
        <begin position="18"/>
        <end position="42"/>
    </location>
</feature>